<name>A0A653DN94_CALMS</name>
<accession>A0A653DN94</accession>
<dbReference type="OrthoDB" id="6744682at2759"/>
<dbReference type="SUPFAM" id="SSF81606">
    <property type="entry name" value="PP2C-like"/>
    <property type="match status" value="1"/>
</dbReference>
<feature type="region of interest" description="Disordered" evidence="1">
    <location>
        <begin position="245"/>
        <end position="295"/>
    </location>
</feature>
<gene>
    <name evidence="2" type="ORF">CALMAC_LOCUS19028</name>
</gene>
<proteinExistence type="predicted"/>
<evidence type="ECO:0000313" key="2">
    <source>
        <dbReference type="EMBL" id="VEN61686.1"/>
    </source>
</evidence>
<protein>
    <recommendedName>
        <fullName evidence="4">PPM-type phosphatase domain-containing protein</fullName>
    </recommendedName>
</protein>
<feature type="compositionally biased region" description="Basic and acidic residues" evidence="1">
    <location>
        <begin position="255"/>
        <end position="287"/>
    </location>
</feature>
<evidence type="ECO:0008006" key="4">
    <source>
        <dbReference type="Google" id="ProtNLM"/>
    </source>
</evidence>
<dbReference type="InterPro" id="IPR036457">
    <property type="entry name" value="PPM-type-like_dom_sf"/>
</dbReference>
<reference evidence="2 3" key="1">
    <citation type="submission" date="2019-01" db="EMBL/GenBank/DDBJ databases">
        <authorList>
            <person name="Sayadi A."/>
        </authorList>
    </citation>
    <scope>NUCLEOTIDE SEQUENCE [LARGE SCALE GENOMIC DNA]</scope>
</reference>
<feature type="non-terminal residue" evidence="2">
    <location>
        <position position="295"/>
    </location>
</feature>
<dbReference type="Proteomes" id="UP000410492">
    <property type="component" value="Unassembled WGS sequence"/>
</dbReference>
<evidence type="ECO:0000313" key="3">
    <source>
        <dbReference type="Proteomes" id="UP000410492"/>
    </source>
</evidence>
<sequence length="295" mass="32532">ADDTERISQHLVQAAREGGSTDNISVIVVLLREASRVAANNNNNRAAVTSAAVAAATSGAAMETAALVEQGLDNSQPANQQEVQQLFNGDGAGVVDRQKEDIMFNFADNYTQNGTDISPTKDMDFYEKEKSNGKRLFHDENDIEDDDEDDFGPETDVDAVDEAHISPYKNAFAEKDSDSKLFQDGDFHQDNRIFCNESQDNRMFGGGDPLGGYNNKMFVGEEHPHMFGGGDKIFEDEEEHEMIKGDEGVCNPFMEHMEKAEKEDGGIKENNKNEDEEEPQKLAREETPTPPADAG</sequence>
<dbReference type="EMBL" id="CAACVG010013326">
    <property type="protein sequence ID" value="VEN61686.1"/>
    <property type="molecule type" value="Genomic_DNA"/>
</dbReference>
<keyword evidence="3" id="KW-1185">Reference proteome</keyword>
<dbReference type="Gene3D" id="3.60.40.10">
    <property type="entry name" value="PPM-type phosphatase domain"/>
    <property type="match status" value="1"/>
</dbReference>
<feature type="non-terminal residue" evidence="2">
    <location>
        <position position="1"/>
    </location>
</feature>
<dbReference type="AlphaFoldDB" id="A0A653DN94"/>
<evidence type="ECO:0000256" key="1">
    <source>
        <dbReference type="SAM" id="MobiDB-lite"/>
    </source>
</evidence>
<organism evidence="2 3">
    <name type="scientific">Callosobruchus maculatus</name>
    <name type="common">Southern cowpea weevil</name>
    <name type="synonym">Pulse bruchid</name>
    <dbReference type="NCBI Taxonomy" id="64391"/>
    <lineage>
        <taxon>Eukaryota</taxon>
        <taxon>Metazoa</taxon>
        <taxon>Ecdysozoa</taxon>
        <taxon>Arthropoda</taxon>
        <taxon>Hexapoda</taxon>
        <taxon>Insecta</taxon>
        <taxon>Pterygota</taxon>
        <taxon>Neoptera</taxon>
        <taxon>Endopterygota</taxon>
        <taxon>Coleoptera</taxon>
        <taxon>Polyphaga</taxon>
        <taxon>Cucujiformia</taxon>
        <taxon>Chrysomeloidea</taxon>
        <taxon>Chrysomelidae</taxon>
        <taxon>Bruchinae</taxon>
        <taxon>Bruchini</taxon>
        <taxon>Callosobruchus</taxon>
    </lineage>
</organism>